<keyword evidence="2" id="KW-1185">Reference proteome</keyword>
<evidence type="ECO:0000313" key="1">
    <source>
        <dbReference type="EMBL" id="KAK9320645.1"/>
    </source>
</evidence>
<gene>
    <name evidence="1" type="ORF">V1517DRAFT_328787</name>
</gene>
<protein>
    <submittedName>
        <fullName evidence="1">WD40-repeat-containing domain protein</fullName>
    </submittedName>
</protein>
<dbReference type="Proteomes" id="UP001489719">
    <property type="component" value="Unassembled WGS sequence"/>
</dbReference>
<comment type="caution">
    <text evidence="1">The sequence shown here is derived from an EMBL/GenBank/DDBJ whole genome shotgun (WGS) entry which is preliminary data.</text>
</comment>
<dbReference type="EMBL" id="MU970121">
    <property type="protein sequence ID" value="KAK9320645.1"/>
    <property type="molecule type" value="Genomic_DNA"/>
</dbReference>
<name>A0ACC3THH1_9ASCO</name>
<organism evidence="1 2">
    <name type="scientific">Lipomyces orientalis</name>
    <dbReference type="NCBI Taxonomy" id="1233043"/>
    <lineage>
        <taxon>Eukaryota</taxon>
        <taxon>Fungi</taxon>
        <taxon>Dikarya</taxon>
        <taxon>Ascomycota</taxon>
        <taxon>Saccharomycotina</taxon>
        <taxon>Lipomycetes</taxon>
        <taxon>Lipomycetales</taxon>
        <taxon>Lipomycetaceae</taxon>
        <taxon>Lipomyces</taxon>
    </lineage>
</organism>
<accession>A0ACC3THH1</accession>
<proteinExistence type="predicted"/>
<evidence type="ECO:0000313" key="2">
    <source>
        <dbReference type="Proteomes" id="UP001489719"/>
    </source>
</evidence>
<sequence>MVAIKQGYATDGMTATSDFKAIQFYGPVTSLAFVRSNILLAGRGSNLSIYDWNLGQVLKEVNLFKRSKIQGIAEGQSTIMVWGACSLGFIDKNVLLEEFNFSEYILRDWILAGGWDYHGNACIVTAHNLLLHISSDCKRVEKISTCGVGCILYSASIFSNSDDVIVAAGTVFGSIEIWSSKNQAVVSSLKGHEGSIFNLKFSKNGRRLVSCSDDRSIRIWDLCSSQCLAVGWGHSARIWQLIYLGDDTIISTGEDSTTRVWRFHDGMLNCVQVWEGHSGRSIWSLAVAEDDNTVSTGGADGRIRLWNRANKPSMIEDRRTINFDDVARSITIKCGSIKQYIAVRATAYAFSTMIGYLVLLDTVENSWKQIYYSPALAGYSILKGWDDKPFCCVGDRRGFVYIIDSDDPSRCITIAPLAEICGKVTEIIPLSKDNLLYVLVQYGDGETPWSFFALQVDNGLSLEYSVALEAQPTFPIASACIHPKSDVIVVGSRFGALAIYSITATHATISASGCWRRVMSEDCITSLTATYIDDGNIDILLTSRNGSYSVCNIILSSDTETATLDYLHLNRLAKGSIEGATYLPDGLVVWGFRNNYFFVWNETLQCEIMSEICGGPHRQWNFRIYSPTEFSFVYTKASSICIVNVGDSGDPSSPNSILQEGSHGREIRAITVAPLTNDRNALLVASGAEDTCIRLCNVFGNGHLRNLSVVRKHVSGIQGLKWSTNGRYLFSSAAREEFICWKVTIRGKNVYLYPICSAPIETDLPDLRVMDFVVEDTIYNGARCYFVVTVYSDSAIKVWLFNPSKAEFRLLSIGRYKTCCIFKAAFYSTDESFHLLIGSSDGHITSWDLSKLRQAALCSPACETARKIKFPDPEWSLAVHQSGVKSLIIVRVADALAHESFTIVSGGDDNCIAVTKSTKRESKFLPSKEYAVADAHASTVTSLAQLTDGMVLSAAVDQHIKVWQLLSDSKLSLVEDTYTTVSDTGCVSTGSIVDSAATTLLIGGAGLAIWHVNNFWNSGK</sequence>
<reference evidence="2" key="1">
    <citation type="journal article" date="2024" name="Front. Bioeng. Biotechnol.">
        <title>Genome-scale model development and genomic sequencing of the oleaginous clade Lipomyces.</title>
        <authorList>
            <person name="Czajka J.J."/>
            <person name="Han Y."/>
            <person name="Kim J."/>
            <person name="Mondo S.J."/>
            <person name="Hofstad B.A."/>
            <person name="Robles A."/>
            <person name="Haridas S."/>
            <person name="Riley R."/>
            <person name="LaButti K."/>
            <person name="Pangilinan J."/>
            <person name="Andreopoulos W."/>
            <person name="Lipzen A."/>
            <person name="Yan J."/>
            <person name="Wang M."/>
            <person name="Ng V."/>
            <person name="Grigoriev I.V."/>
            <person name="Spatafora J.W."/>
            <person name="Magnuson J.K."/>
            <person name="Baker S.E."/>
            <person name="Pomraning K.R."/>
        </authorList>
    </citation>
    <scope>NUCLEOTIDE SEQUENCE [LARGE SCALE GENOMIC DNA]</scope>
    <source>
        <strain evidence="2">CBS 10300</strain>
    </source>
</reference>